<dbReference type="EMBL" id="JABDHM010000037">
    <property type="protein sequence ID" value="KAF5221457.1"/>
    <property type="molecule type" value="Genomic_DNA"/>
</dbReference>
<evidence type="ECO:0000259" key="3">
    <source>
        <dbReference type="PROSITE" id="PS50103"/>
    </source>
</evidence>
<organism evidence="4 5">
    <name type="scientific">Trypanosoma cruzi</name>
    <dbReference type="NCBI Taxonomy" id="5693"/>
    <lineage>
        <taxon>Eukaryota</taxon>
        <taxon>Discoba</taxon>
        <taxon>Euglenozoa</taxon>
        <taxon>Kinetoplastea</taxon>
        <taxon>Metakinetoplastina</taxon>
        <taxon>Trypanosomatida</taxon>
        <taxon>Trypanosomatidae</taxon>
        <taxon>Trypanosoma</taxon>
        <taxon>Schizotrypanum</taxon>
    </lineage>
</organism>
<dbReference type="VEuPathDB" id="TriTrypDB:ECC02_005519"/>
<feature type="region of interest" description="Disordered" evidence="2">
    <location>
        <begin position="116"/>
        <end position="257"/>
    </location>
</feature>
<name>A0A7J6Y448_TRYCR</name>
<dbReference type="InterPro" id="IPR000571">
    <property type="entry name" value="Znf_CCCH"/>
</dbReference>
<dbReference type="GO" id="GO:0008270">
    <property type="term" value="F:zinc ion binding"/>
    <property type="evidence" value="ECO:0007669"/>
    <property type="project" value="UniProtKB-KW"/>
</dbReference>
<keyword evidence="1" id="KW-0863">Zinc-finger</keyword>
<feature type="region of interest" description="Disordered" evidence="2">
    <location>
        <begin position="285"/>
        <end position="319"/>
    </location>
</feature>
<feature type="domain" description="C3H1-type" evidence="3">
    <location>
        <begin position="63"/>
        <end position="90"/>
    </location>
</feature>
<dbReference type="PROSITE" id="PS50103">
    <property type="entry name" value="ZF_C3H1"/>
    <property type="match status" value="1"/>
</dbReference>
<feature type="region of interest" description="Disordered" evidence="2">
    <location>
        <begin position="439"/>
        <end position="470"/>
    </location>
</feature>
<feature type="compositionally biased region" description="Low complexity" evidence="2">
    <location>
        <begin position="182"/>
        <end position="200"/>
    </location>
</feature>
<reference evidence="4 5" key="1">
    <citation type="journal article" date="2019" name="Genome Biol. Evol.">
        <title>Nanopore Sequencing Significantly Improves Genome Assembly of the Protozoan Parasite Trypanosoma cruzi.</title>
        <authorList>
            <person name="Diaz-Viraque F."/>
            <person name="Pita S."/>
            <person name="Greif G."/>
            <person name="de Souza R.C.M."/>
            <person name="Iraola G."/>
            <person name="Robello C."/>
        </authorList>
    </citation>
    <scope>NUCLEOTIDE SEQUENCE [LARGE SCALE GENOMIC DNA]</scope>
    <source>
        <strain evidence="4 5">Berenice</strain>
    </source>
</reference>
<keyword evidence="1" id="KW-0862">Zinc</keyword>
<gene>
    <name evidence="4" type="ORF">ECC02_005519</name>
</gene>
<protein>
    <recommendedName>
        <fullName evidence="3">C3H1-type domain-containing protein</fullName>
    </recommendedName>
</protein>
<dbReference type="VEuPathDB" id="TriTrypDB:BCY84_14991"/>
<evidence type="ECO:0000313" key="4">
    <source>
        <dbReference type="EMBL" id="KAF5221457.1"/>
    </source>
</evidence>
<proteinExistence type="predicted"/>
<evidence type="ECO:0000256" key="2">
    <source>
        <dbReference type="SAM" id="MobiDB-lite"/>
    </source>
</evidence>
<dbReference type="AlphaFoldDB" id="A0A7J6Y448"/>
<evidence type="ECO:0000256" key="1">
    <source>
        <dbReference type="PROSITE-ProRule" id="PRU00723"/>
    </source>
</evidence>
<feature type="compositionally biased region" description="Polar residues" evidence="2">
    <location>
        <begin position="161"/>
        <end position="181"/>
    </location>
</feature>
<accession>A0A7J6Y448</accession>
<evidence type="ECO:0000313" key="5">
    <source>
        <dbReference type="Proteomes" id="UP000583944"/>
    </source>
</evidence>
<keyword evidence="1" id="KW-0479">Metal-binding</keyword>
<feature type="zinc finger region" description="C3H1-type" evidence="1">
    <location>
        <begin position="63"/>
        <end position="90"/>
    </location>
</feature>
<sequence>MGRGKGRAKGIDVTKHFFQPTGPADRVLVQISPSHTLYVNEEDLSPTQGSEAALALKREGRMEGPMKLCANWRQGACLSHAACNNAHVVAYFNNSAAPMGNGNNGVTSMAAMLQRQRVDGSHSVSQQQQQQQQQHQSQHQHSFHAGTTSAESNRVTEHKSAATTTHSTLIPAPRSQQANRRPSSMAASSAPQSSPSASTAWGRNNAVGNGNQHGSYQPHQQQHHHQSHHHRQHYPQQQQQHEVMKQKLGASQSRGSRLAGHRIHDDIHWTPLNGIINEVLLESATQQQKGKSEGGHQDLPSIANHQNSNTTNRVDGPNFPFSGSLNDAVGDDTWVASTLAQTPLNTAIWYDGYAGLWEPTLSSGATTTARTEPTTLTAGENPVFLSHELNKMASAASHGEVWGSLSGSNGESTVSTNKHIDISSTSEALKSQLLRELVGAGGDVNDPSPAETQLRSSTHRNPSTSSASFAEAKNSSGLLSLLGGGGCDTVVNDRVGTPTVFPAAPSRNAHTIQHLMSLLTTE</sequence>
<dbReference type="Proteomes" id="UP000583944">
    <property type="component" value="Unassembled WGS sequence"/>
</dbReference>
<feature type="compositionally biased region" description="Low complexity" evidence="2">
    <location>
        <begin position="121"/>
        <end position="140"/>
    </location>
</feature>
<feature type="compositionally biased region" description="Polar residues" evidence="2">
    <location>
        <begin position="303"/>
        <end position="313"/>
    </location>
</feature>
<feature type="compositionally biased region" description="Basic residues" evidence="2">
    <location>
        <begin position="221"/>
        <end position="233"/>
    </location>
</feature>
<comment type="caution">
    <text evidence="4">The sequence shown here is derived from an EMBL/GenBank/DDBJ whole genome shotgun (WGS) entry which is preliminary data.</text>
</comment>
<feature type="compositionally biased region" description="Polar residues" evidence="2">
    <location>
        <begin position="450"/>
        <end position="468"/>
    </location>
</feature>